<name>A0ABX3CMG6_9BACI</name>
<feature type="transmembrane region" description="Helical" evidence="1">
    <location>
        <begin position="131"/>
        <end position="154"/>
    </location>
</feature>
<organism evidence="2 3">
    <name type="scientific">Cytobacillus oceanisediminis</name>
    <dbReference type="NCBI Taxonomy" id="665099"/>
    <lineage>
        <taxon>Bacteria</taxon>
        <taxon>Bacillati</taxon>
        <taxon>Bacillota</taxon>
        <taxon>Bacilli</taxon>
        <taxon>Bacillales</taxon>
        <taxon>Bacillaceae</taxon>
        <taxon>Cytobacillus</taxon>
    </lineage>
</organism>
<dbReference type="PANTHER" id="PTHR40042:SF1">
    <property type="entry name" value="DUF1405 DOMAIN-CONTAINING PROTEIN"/>
    <property type="match status" value="1"/>
</dbReference>
<dbReference type="Pfam" id="PF07187">
    <property type="entry name" value="DUF1405"/>
    <property type="match status" value="1"/>
</dbReference>
<comment type="caution">
    <text evidence="2">The sequence shown here is derived from an EMBL/GenBank/DDBJ whole genome shotgun (WGS) entry which is preliminary data.</text>
</comment>
<dbReference type="Proteomes" id="UP000180194">
    <property type="component" value="Unassembled WGS sequence"/>
</dbReference>
<feature type="transmembrane region" description="Helical" evidence="1">
    <location>
        <begin position="12"/>
        <end position="31"/>
    </location>
</feature>
<feature type="transmembrane region" description="Helical" evidence="1">
    <location>
        <begin position="43"/>
        <end position="66"/>
    </location>
</feature>
<gene>
    <name evidence="2" type="ORF">BBV17_24615</name>
</gene>
<feature type="transmembrane region" description="Helical" evidence="1">
    <location>
        <begin position="75"/>
        <end position="98"/>
    </location>
</feature>
<feature type="transmembrane region" description="Helical" evidence="1">
    <location>
        <begin position="104"/>
        <end position="124"/>
    </location>
</feature>
<proteinExistence type="predicted"/>
<dbReference type="PANTHER" id="PTHR40042">
    <property type="entry name" value="HYPOTHETICAL MEMBRANE SPANNING PROTEIN"/>
    <property type="match status" value="1"/>
</dbReference>
<accession>A0ABX3CMG6</accession>
<evidence type="ECO:0008006" key="4">
    <source>
        <dbReference type="Google" id="ProtNLM"/>
    </source>
</evidence>
<reference evidence="2 3" key="1">
    <citation type="submission" date="2016-07" db="EMBL/GenBank/DDBJ databases">
        <title>Bacillus oceanisediminis whole genome.</title>
        <authorList>
            <person name="Pal Y."/>
            <person name="Verma A."/>
            <person name="Mual P."/>
            <person name="Srinivasan K."/>
        </authorList>
    </citation>
    <scope>NUCLEOTIDE SEQUENCE [LARGE SCALE GENOMIC DNA]</scope>
    <source>
        <strain evidence="2 3">Bhandara28</strain>
    </source>
</reference>
<keyword evidence="1" id="KW-1133">Transmembrane helix</keyword>
<keyword evidence="3" id="KW-1185">Reference proteome</keyword>
<keyword evidence="1" id="KW-0812">Transmembrane</keyword>
<evidence type="ECO:0000256" key="1">
    <source>
        <dbReference type="SAM" id="Phobius"/>
    </source>
</evidence>
<sequence>MKSFYKLLEKRWFLLLLFLTNFLGTVYGYIWYGNQLSQTPAEFLIFVPDSPTASLFFIFVLGAFLIKKNWPLMEALAVVTLFKYGIWAVFMNIFTYYATGSLHWTGYMLIASHALMAIQGLLYASYYRIRLWHLVIAAIWILHNDVIDYVFFMMPWYGPLSNYTPQIGYFSFWLSIATLLITYFLVIKRKGS</sequence>
<dbReference type="RefSeq" id="WP_071158578.1">
    <property type="nucleotide sequence ID" value="NZ_MBRJ01000040.1"/>
</dbReference>
<keyword evidence="1" id="KW-0472">Membrane</keyword>
<dbReference type="InterPro" id="IPR009845">
    <property type="entry name" value="DUF1405"/>
</dbReference>
<evidence type="ECO:0000313" key="2">
    <source>
        <dbReference type="EMBL" id="OHX44695.1"/>
    </source>
</evidence>
<feature type="transmembrane region" description="Helical" evidence="1">
    <location>
        <begin position="166"/>
        <end position="186"/>
    </location>
</feature>
<protein>
    <recommendedName>
        <fullName evidence="4">Membrane protein YpjA</fullName>
    </recommendedName>
</protein>
<evidence type="ECO:0000313" key="3">
    <source>
        <dbReference type="Proteomes" id="UP000180194"/>
    </source>
</evidence>
<dbReference type="EMBL" id="MBRJ01000040">
    <property type="protein sequence ID" value="OHX44695.1"/>
    <property type="molecule type" value="Genomic_DNA"/>
</dbReference>